<dbReference type="Gene3D" id="3.40.630.10">
    <property type="entry name" value="Zn peptidases"/>
    <property type="match status" value="1"/>
</dbReference>
<keyword evidence="7" id="KW-0862">Zinc</keyword>
<evidence type="ECO:0000313" key="20">
    <source>
        <dbReference type="EMBL" id="KAJ4749634.1"/>
    </source>
</evidence>
<keyword evidence="20" id="KW-0675">Receptor</keyword>
<evidence type="ECO:0000313" key="21">
    <source>
        <dbReference type="Proteomes" id="UP001140206"/>
    </source>
</evidence>
<dbReference type="CDD" id="cd02121">
    <property type="entry name" value="PA_GCPII_like"/>
    <property type="match status" value="1"/>
</dbReference>
<evidence type="ECO:0000256" key="12">
    <source>
        <dbReference type="ARBA" id="ARBA00023180"/>
    </source>
</evidence>
<dbReference type="FunFam" id="3.40.630.10:FF:000164">
    <property type="entry name" value="Os01g0740650 protein"/>
    <property type="match status" value="1"/>
</dbReference>
<keyword evidence="5" id="KW-0479">Metal-binding</keyword>
<evidence type="ECO:0000259" key="19">
    <source>
        <dbReference type="Pfam" id="PF04389"/>
    </source>
</evidence>
<dbReference type="Pfam" id="PF02225">
    <property type="entry name" value="PA"/>
    <property type="match status" value="1"/>
</dbReference>
<dbReference type="Gene3D" id="3.50.30.30">
    <property type="match status" value="1"/>
</dbReference>
<evidence type="ECO:0000256" key="16">
    <source>
        <dbReference type="SAM" id="Phobius"/>
    </source>
</evidence>
<evidence type="ECO:0000259" key="18">
    <source>
        <dbReference type="Pfam" id="PF04253"/>
    </source>
</evidence>
<keyword evidence="9 16" id="KW-1133">Transmembrane helix</keyword>
<name>A0AAV8C4E7_9POAL</name>
<dbReference type="GO" id="GO:0010073">
    <property type="term" value="P:meristem maintenance"/>
    <property type="evidence" value="ECO:0007669"/>
    <property type="project" value="UniProtKB-ARBA"/>
</dbReference>
<evidence type="ECO:0000256" key="3">
    <source>
        <dbReference type="ARBA" id="ARBA00022670"/>
    </source>
</evidence>
<feature type="domain" description="Transferrin receptor-like dimerisation" evidence="18">
    <location>
        <begin position="576"/>
        <end position="693"/>
    </location>
</feature>
<keyword evidence="8" id="KW-0735">Signal-anchor</keyword>
<evidence type="ECO:0000256" key="7">
    <source>
        <dbReference type="ARBA" id="ARBA00022833"/>
    </source>
</evidence>
<dbReference type="InterPro" id="IPR007484">
    <property type="entry name" value="Peptidase_M28"/>
</dbReference>
<evidence type="ECO:0000256" key="8">
    <source>
        <dbReference type="ARBA" id="ARBA00022968"/>
    </source>
</evidence>
<dbReference type="GO" id="GO:0050793">
    <property type="term" value="P:regulation of developmental process"/>
    <property type="evidence" value="ECO:0007669"/>
    <property type="project" value="UniProtKB-ARBA"/>
</dbReference>
<feature type="domain" description="Peptidase M28" evidence="19">
    <location>
        <begin position="329"/>
        <end position="515"/>
    </location>
</feature>
<evidence type="ECO:0000259" key="17">
    <source>
        <dbReference type="Pfam" id="PF02225"/>
    </source>
</evidence>
<dbReference type="Pfam" id="PF04253">
    <property type="entry name" value="TFR_dimer"/>
    <property type="match status" value="1"/>
</dbReference>
<keyword evidence="21" id="KW-1185">Reference proteome</keyword>
<dbReference type="EMBL" id="JAMFTS010000005">
    <property type="protein sequence ID" value="KAJ4749634.1"/>
    <property type="molecule type" value="Genomic_DNA"/>
</dbReference>
<dbReference type="PANTHER" id="PTHR10404:SF46">
    <property type="entry name" value="VACUOLAR PROTEIN SORTING-ASSOCIATED PROTEIN 70"/>
    <property type="match status" value="1"/>
</dbReference>
<dbReference type="GO" id="GO:0012505">
    <property type="term" value="C:endomembrane system"/>
    <property type="evidence" value="ECO:0007669"/>
    <property type="project" value="UniProtKB-SubCell"/>
</dbReference>
<keyword evidence="12" id="KW-0325">Glycoprotein</keyword>
<dbReference type="GO" id="GO:0046872">
    <property type="term" value="F:metal ion binding"/>
    <property type="evidence" value="ECO:0007669"/>
    <property type="project" value="UniProtKB-KW"/>
</dbReference>
<reference evidence="20" key="1">
    <citation type="submission" date="2022-08" db="EMBL/GenBank/DDBJ databases">
        <authorList>
            <person name="Marques A."/>
        </authorList>
    </citation>
    <scope>NUCLEOTIDE SEQUENCE</scope>
    <source>
        <strain evidence="20">RhyPub2mFocal</strain>
        <tissue evidence="20">Leaves</tissue>
    </source>
</reference>
<evidence type="ECO:0000256" key="1">
    <source>
        <dbReference type="ARBA" id="ARBA00001947"/>
    </source>
</evidence>
<comment type="cofactor">
    <cofactor evidence="1">
        <name>Zn(2+)</name>
        <dbReference type="ChEBI" id="CHEBI:29105"/>
    </cofactor>
</comment>
<comment type="similarity">
    <text evidence="2">Belongs to the peptidase M28 family. M28B subfamily.</text>
</comment>
<evidence type="ECO:0000256" key="5">
    <source>
        <dbReference type="ARBA" id="ARBA00022723"/>
    </source>
</evidence>
<feature type="domain" description="PA" evidence="17">
    <location>
        <begin position="148"/>
        <end position="228"/>
    </location>
</feature>
<dbReference type="InterPro" id="IPR039373">
    <property type="entry name" value="Peptidase_M28B"/>
</dbReference>
<dbReference type="Pfam" id="PF04389">
    <property type="entry name" value="Peptidase_M28"/>
    <property type="match status" value="1"/>
</dbReference>
<comment type="caution">
    <text evidence="20">The sequence shown here is derived from an EMBL/GenBank/DDBJ whole genome shotgun (WGS) entry which is preliminary data.</text>
</comment>
<dbReference type="SUPFAM" id="SSF52025">
    <property type="entry name" value="PA domain"/>
    <property type="match status" value="1"/>
</dbReference>
<dbReference type="AlphaFoldDB" id="A0AAV8C4E7"/>
<accession>A0AAV8C4E7</accession>
<dbReference type="CDD" id="cd08022">
    <property type="entry name" value="M28_PSMA_like"/>
    <property type="match status" value="1"/>
</dbReference>
<comment type="subcellular location">
    <subcellularLocation>
        <location evidence="14">Endomembrane system</location>
        <topology evidence="14">Single-pass type II membrane protein</topology>
    </subcellularLocation>
</comment>
<dbReference type="InterPro" id="IPR036757">
    <property type="entry name" value="TFR-like_dimer_dom_sf"/>
</dbReference>
<dbReference type="Proteomes" id="UP001140206">
    <property type="component" value="Chromosome 5"/>
</dbReference>
<evidence type="ECO:0000256" key="15">
    <source>
        <dbReference type="ARBA" id="ARBA00066561"/>
    </source>
</evidence>
<dbReference type="InterPro" id="IPR003137">
    <property type="entry name" value="PA_domain"/>
</dbReference>
<feature type="transmembrane region" description="Helical" evidence="16">
    <location>
        <begin position="12"/>
        <end position="32"/>
    </location>
</feature>
<keyword evidence="11 16" id="KW-0472">Membrane</keyword>
<proteinExistence type="inferred from homology"/>
<dbReference type="FunFam" id="1.20.930.40:FF:000001">
    <property type="entry name" value="N-acetylated-alpha-linked acidic dipeptidase 2"/>
    <property type="match status" value="1"/>
</dbReference>
<evidence type="ECO:0000256" key="10">
    <source>
        <dbReference type="ARBA" id="ARBA00023049"/>
    </source>
</evidence>
<organism evidence="20 21">
    <name type="scientific">Rhynchospora pubera</name>
    <dbReference type="NCBI Taxonomy" id="906938"/>
    <lineage>
        <taxon>Eukaryota</taxon>
        <taxon>Viridiplantae</taxon>
        <taxon>Streptophyta</taxon>
        <taxon>Embryophyta</taxon>
        <taxon>Tracheophyta</taxon>
        <taxon>Spermatophyta</taxon>
        <taxon>Magnoliopsida</taxon>
        <taxon>Liliopsida</taxon>
        <taxon>Poales</taxon>
        <taxon>Cyperaceae</taxon>
        <taxon>Cyperoideae</taxon>
        <taxon>Rhynchosporeae</taxon>
        <taxon>Rhynchospora</taxon>
    </lineage>
</organism>
<evidence type="ECO:0000256" key="14">
    <source>
        <dbReference type="ARBA" id="ARBA00060399"/>
    </source>
</evidence>
<dbReference type="InterPro" id="IPR046450">
    <property type="entry name" value="PA_dom_sf"/>
</dbReference>
<evidence type="ECO:0000256" key="11">
    <source>
        <dbReference type="ARBA" id="ARBA00023136"/>
    </source>
</evidence>
<keyword evidence="6" id="KW-0378">Hydrolase</keyword>
<dbReference type="SUPFAM" id="SSF47672">
    <property type="entry name" value="Transferrin receptor-like dimerisation domain"/>
    <property type="match status" value="1"/>
</dbReference>
<evidence type="ECO:0000256" key="2">
    <source>
        <dbReference type="ARBA" id="ARBA00005634"/>
    </source>
</evidence>
<evidence type="ECO:0000256" key="9">
    <source>
        <dbReference type="ARBA" id="ARBA00022989"/>
    </source>
</evidence>
<sequence length="737" mass="81305">MKPRYAPLLQRFQFHSLLSTLYLLITICAPLITSSFTPYHTLFLSLASNSSASSHLLHLTRLPHLSSSYEDSLAASYVISSFPFPSHSTFYSTLLSFPVHRSLSLFSPSSPPFHFSLTQIPSPSDPSSTSFSLTVPTFHAYAHTGSVRAPLTYAYYGRVKDFDKLRSLGINVTGTVVLARYGKIYRGDIVKNAQDAGALGVLVYSDYEDYAKGEAFPAGPWLPQSGVQVGSVFRAIGDPTTPGWSCTAGEEECERVSIEEIVRRGDMLSVPSLPISGKDGEELHKAIGGQVAPDDWQGREGAPVYRLGPGPGVVNLTYIGNETLRTIQNVFAVIEGREEADRYVLLGNHRDAWTFGAVDPNSGTAALLELSERLYKLQKKGKKPRRTIILCNWDAEEYGLIGSTEWVEENRELLTSRAVAYLNVDSAVYGPGFYVSATPQLDALLIEASKMVKDPDNSSQTLYNSWISSASSPPIERLGGGGTDFAAFVQHIGVPSIDMAFGDGYPVYHSIYDDYLWMEKFGDPMFQRHVAAASVWGLVALRLADDEILPFDYISYATELKGNAKSIEEEAAGCPISFSPLYKSIEYLKTAAVNVNAEKQALEEKFWGLSSRKDKSKVRELNDRLMMTERAFTDREGLSGREWYKHLIYGPSKYNDYDSKAYPGIDDAIEEAKKSNTTDAWRFVQHEIYRVASRGGAKAGASVGLASPHFLILLKITSQNRCFTKHVRLGSAMEAGP</sequence>
<keyword evidence="4 16" id="KW-0812">Transmembrane</keyword>
<dbReference type="EC" id="3.4.17.21" evidence="15"/>
<dbReference type="GO" id="GO:0006508">
    <property type="term" value="P:proteolysis"/>
    <property type="evidence" value="ECO:0007669"/>
    <property type="project" value="UniProtKB-KW"/>
</dbReference>
<evidence type="ECO:0000256" key="4">
    <source>
        <dbReference type="ARBA" id="ARBA00022692"/>
    </source>
</evidence>
<dbReference type="InterPro" id="IPR007365">
    <property type="entry name" value="TFR-like_dimer_dom"/>
</dbReference>
<protein>
    <recommendedName>
        <fullName evidence="15">glutamate carboxypeptidase II</fullName>
        <ecNumber evidence="15">3.4.17.21</ecNumber>
    </recommendedName>
</protein>
<dbReference type="GO" id="GO:0004181">
    <property type="term" value="F:metallocarboxypeptidase activity"/>
    <property type="evidence" value="ECO:0007669"/>
    <property type="project" value="UniProtKB-EC"/>
</dbReference>
<dbReference type="PANTHER" id="PTHR10404">
    <property type="entry name" value="N-ACETYLATED-ALPHA-LINKED ACIDIC DIPEPTIDASE"/>
    <property type="match status" value="1"/>
</dbReference>
<keyword evidence="3" id="KW-0645">Protease</keyword>
<evidence type="ECO:0000256" key="13">
    <source>
        <dbReference type="ARBA" id="ARBA00052003"/>
    </source>
</evidence>
<dbReference type="SUPFAM" id="SSF53187">
    <property type="entry name" value="Zn-dependent exopeptidases"/>
    <property type="match status" value="1"/>
</dbReference>
<gene>
    <name evidence="20" type="ORF">LUZ62_084039</name>
</gene>
<keyword evidence="10" id="KW-0482">Metalloprotease</keyword>
<comment type="catalytic activity">
    <reaction evidence="13">
        <text>Release of an unsubstituted, C-terminal glutamyl residue, typically from Ac-Asp-Glu or folylpoly-gamma-glutamates.</text>
        <dbReference type="EC" id="3.4.17.21"/>
    </reaction>
</comment>
<dbReference type="Gene3D" id="1.20.930.40">
    <property type="entry name" value="Transferrin receptor-like, dimerisation domain"/>
    <property type="match status" value="1"/>
</dbReference>
<evidence type="ECO:0000256" key="6">
    <source>
        <dbReference type="ARBA" id="ARBA00022801"/>
    </source>
</evidence>